<protein>
    <submittedName>
        <fullName evidence="1">Uncharacterized protein</fullName>
    </submittedName>
</protein>
<name>A0A4Q9YNC9_9FLAO</name>
<keyword evidence="2" id="KW-1185">Reference proteome</keyword>
<reference evidence="1 2" key="1">
    <citation type="submission" date="2019-02" db="EMBL/GenBank/DDBJ databases">
        <title>Flavobacterium sp. RD-2-33 isolated from forest soil.</title>
        <authorList>
            <person name="Chaudhary D.K."/>
        </authorList>
    </citation>
    <scope>NUCLEOTIDE SEQUENCE [LARGE SCALE GENOMIC DNA]</scope>
    <source>
        <strain evidence="1 2">RD-2-33</strain>
    </source>
</reference>
<dbReference type="Proteomes" id="UP000293300">
    <property type="component" value="Unassembled WGS sequence"/>
</dbReference>
<dbReference type="EMBL" id="SJPE01000023">
    <property type="protein sequence ID" value="TBX64776.1"/>
    <property type="molecule type" value="Genomic_DNA"/>
</dbReference>
<evidence type="ECO:0000313" key="2">
    <source>
        <dbReference type="Proteomes" id="UP000293300"/>
    </source>
</evidence>
<dbReference type="OrthoDB" id="1376336at2"/>
<sequence length="158" mass="18103">MKESILYLKEKLTSLFEEHSYLEIRYEFKNIINSHIIEVKPIHCFNSDRQYILKQIEIEEAFENKFFGEEVVFITEGSLVKIGNPILSLGVTSINVDLSTFIQQKVIVSAPKVCFEQSCYIISSESNFEVVNEASPPAYSKISNNQSKDSIVSESFLF</sequence>
<gene>
    <name evidence="1" type="ORF">EZL74_12875</name>
</gene>
<evidence type="ECO:0000313" key="1">
    <source>
        <dbReference type="EMBL" id="TBX64776.1"/>
    </source>
</evidence>
<dbReference type="RefSeq" id="WP_131477078.1">
    <property type="nucleotide sequence ID" value="NZ_SJPE01000023.1"/>
</dbReference>
<accession>A0A4Q9YNC9</accession>
<comment type="caution">
    <text evidence="1">The sequence shown here is derived from an EMBL/GenBank/DDBJ whole genome shotgun (WGS) entry which is preliminary data.</text>
</comment>
<dbReference type="AlphaFoldDB" id="A0A4Q9YNC9"/>
<proteinExistence type="predicted"/>
<organism evidence="1 2">
    <name type="scientific">Flavobacterium silvisoli</name>
    <dbReference type="NCBI Taxonomy" id="2529433"/>
    <lineage>
        <taxon>Bacteria</taxon>
        <taxon>Pseudomonadati</taxon>
        <taxon>Bacteroidota</taxon>
        <taxon>Flavobacteriia</taxon>
        <taxon>Flavobacteriales</taxon>
        <taxon>Flavobacteriaceae</taxon>
        <taxon>Flavobacterium</taxon>
    </lineage>
</organism>